<dbReference type="OrthoDB" id="259759at2759"/>
<evidence type="ECO:0000313" key="2">
    <source>
        <dbReference type="Proteomes" id="UP000037923"/>
    </source>
</evidence>
<dbReference type="RefSeq" id="XP_015657984.1">
    <property type="nucleotide sequence ID" value="XM_015803342.1"/>
</dbReference>
<sequence length="106" mass="11389">MYSPEVDWLLGTESEQRREGMKSAILRGEEHFASSPVSKPGARARARGALTGDRTAVFFDDNTSRLTSAVQGADGGTAAVLVLNGLPRRGPHEPAEVFSSMPARYL</sequence>
<proteinExistence type="predicted"/>
<organism evidence="1 2">
    <name type="scientific">Leptomonas pyrrhocoris</name>
    <name type="common">Firebug parasite</name>
    <dbReference type="NCBI Taxonomy" id="157538"/>
    <lineage>
        <taxon>Eukaryota</taxon>
        <taxon>Discoba</taxon>
        <taxon>Euglenozoa</taxon>
        <taxon>Kinetoplastea</taxon>
        <taxon>Metakinetoplastina</taxon>
        <taxon>Trypanosomatida</taxon>
        <taxon>Trypanosomatidae</taxon>
        <taxon>Leishmaniinae</taxon>
        <taxon>Leptomonas</taxon>
    </lineage>
</organism>
<reference evidence="1 2" key="1">
    <citation type="submission" date="2015-07" db="EMBL/GenBank/DDBJ databases">
        <title>High-quality genome of monoxenous trypanosomatid Leptomonas pyrrhocoris.</title>
        <authorList>
            <person name="Flegontov P."/>
            <person name="Butenko A."/>
            <person name="Firsov S."/>
            <person name="Vlcek C."/>
            <person name="Logacheva M.D."/>
            <person name="Field M."/>
            <person name="Filatov D."/>
            <person name="Flegontova O."/>
            <person name="Gerasimov E."/>
            <person name="Jackson A.P."/>
            <person name="Kelly S."/>
            <person name="Opperdoes F."/>
            <person name="O'Reilly A."/>
            <person name="Votypka J."/>
            <person name="Yurchenko V."/>
            <person name="Lukes J."/>
        </authorList>
    </citation>
    <scope>NUCLEOTIDE SEQUENCE [LARGE SCALE GENOMIC DNA]</scope>
    <source>
        <strain evidence="1">H10</strain>
    </source>
</reference>
<dbReference type="OMA" id="SSMPARY"/>
<name>A0A0M9FZY6_LEPPY</name>
<protein>
    <submittedName>
        <fullName evidence="1">Uncharacterized protein</fullName>
    </submittedName>
</protein>
<accession>A0A0M9FZY6</accession>
<dbReference type="VEuPathDB" id="TriTrypDB:LpyrH10_10_1320"/>
<dbReference type="AlphaFoldDB" id="A0A0M9FZY6"/>
<evidence type="ECO:0000313" key="1">
    <source>
        <dbReference type="EMBL" id="KPA79545.1"/>
    </source>
</evidence>
<comment type="caution">
    <text evidence="1">The sequence shown here is derived from an EMBL/GenBank/DDBJ whole genome shotgun (WGS) entry which is preliminary data.</text>
</comment>
<gene>
    <name evidence="1" type="ORF">ABB37_05363</name>
</gene>
<dbReference type="GeneID" id="26905653"/>
<keyword evidence="2" id="KW-1185">Reference proteome</keyword>
<dbReference type="EMBL" id="LGTL01000010">
    <property type="protein sequence ID" value="KPA79545.1"/>
    <property type="molecule type" value="Genomic_DNA"/>
</dbReference>
<dbReference type="Proteomes" id="UP000037923">
    <property type="component" value="Unassembled WGS sequence"/>
</dbReference>